<evidence type="ECO:0000256" key="1">
    <source>
        <dbReference type="SAM" id="MobiDB-lite"/>
    </source>
</evidence>
<accession>A0AAN7AJR4</accession>
<keyword evidence="3" id="KW-1185">Reference proteome</keyword>
<protein>
    <submittedName>
        <fullName evidence="2">Uncharacterized protein</fullName>
    </submittedName>
</protein>
<name>A0AAN7AJR4_9PEZI</name>
<evidence type="ECO:0000313" key="2">
    <source>
        <dbReference type="EMBL" id="KAK4191256.1"/>
    </source>
</evidence>
<organism evidence="2 3">
    <name type="scientific">Podospora australis</name>
    <dbReference type="NCBI Taxonomy" id="1536484"/>
    <lineage>
        <taxon>Eukaryota</taxon>
        <taxon>Fungi</taxon>
        <taxon>Dikarya</taxon>
        <taxon>Ascomycota</taxon>
        <taxon>Pezizomycotina</taxon>
        <taxon>Sordariomycetes</taxon>
        <taxon>Sordariomycetidae</taxon>
        <taxon>Sordariales</taxon>
        <taxon>Podosporaceae</taxon>
        <taxon>Podospora</taxon>
    </lineage>
</organism>
<sequence length="552" mass="59930">MASTLQPTITSVFTPHPTCFTSTNLWMFTLGCREQSASTKCAPYLLGPASLYDQRPCNMNDPGVSSHARVAWSDCPSGFTPIYSTTNTQLQDVSLVQSYCCPTAYDFSAPADGVPTTVRTYLDQLLCRATSVQPLSGQTVTLTKGDTYISKTIDGTRVSAERTLATTDVAWNYETDTLHAIAATVIKYVYPGRNTTSTCYGLACSPSNPFPPPPDRVPTPTLSVSYSPPPPFPTTTFTPDPSCLNPSNLWHVSTSCYVDWSLRSNTWLQCTLTELGEPDVTNHPECYQTRYPGRHLGPDSSSTFYAACPIGYTTASTWTSMPFDEPTYAYNIPSPTKTYDVTATGIHCCPSVGGYHFTYNTDIDIRTSYTSAAGRLQTVQLYPMPGCVGTSVTALSGKESLTMKMWTDHQVWDKKRKRGDQFETTTTGSWNFKHDTLYAQPQGAVWTVFQDKYTCFDGEWSNYPTPAVCAAYFSKEFKDKIPNTHKAWEGPVTTTTTDPNSPGATGAAEGGEGGDVQTTASTAGAAAENGNRAGAIVVTLITVITVAMGLRV</sequence>
<gene>
    <name evidence="2" type="ORF">QBC35DRAFT_538178</name>
</gene>
<reference evidence="2" key="1">
    <citation type="journal article" date="2023" name="Mol. Phylogenet. Evol.">
        <title>Genome-scale phylogeny and comparative genomics of the fungal order Sordariales.</title>
        <authorList>
            <person name="Hensen N."/>
            <person name="Bonometti L."/>
            <person name="Westerberg I."/>
            <person name="Brannstrom I.O."/>
            <person name="Guillou S."/>
            <person name="Cros-Aarteil S."/>
            <person name="Calhoun S."/>
            <person name="Haridas S."/>
            <person name="Kuo A."/>
            <person name="Mondo S."/>
            <person name="Pangilinan J."/>
            <person name="Riley R."/>
            <person name="LaButti K."/>
            <person name="Andreopoulos B."/>
            <person name="Lipzen A."/>
            <person name="Chen C."/>
            <person name="Yan M."/>
            <person name="Daum C."/>
            <person name="Ng V."/>
            <person name="Clum A."/>
            <person name="Steindorff A."/>
            <person name="Ohm R.A."/>
            <person name="Martin F."/>
            <person name="Silar P."/>
            <person name="Natvig D.O."/>
            <person name="Lalanne C."/>
            <person name="Gautier V."/>
            <person name="Ament-Velasquez S.L."/>
            <person name="Kruys A."/>
            <person name="Hutchinson M.I."/>
            <person name="Powell A.J."/>
            <person name="Barry K."/>
            <person name="Miller A.N."/>
            <person name="Grigoriev I.V."/>
            <person name="Debuchy R."/>
            <person name="Gladieux P."/>
            <person name="Hiltunen Thoren M."/>
            <person name="Johannesson H."/>
        </authorList>
    </citation>
    <scope>NUCLEOTIDE SEQUENCE</scope>
    <source>
        <strain evidence="2">PSN309</strain>
    </source>
</reference>
<proteinExistence type="predicted"/>
<feature type="compositionally biased region" description="Polar residues" evidence="1">
    <location>
        <begin position="492"/>
        <end position="502"/>
    </location>
</feature>
<comment type="caution">
    <text evidence="2">The sequence shown here is derived from an EMBL/GenBank/DDBJ whole genome shotgun (WGS) entry which is preliminary data.</text>
</comment>
<evidence type="ECO:0000313" key="3">
    <source>
        <dbReference type="Proteomes" id="UP001302126"/>
    </source>
</evidence>
<reference evidence="2" key="2">
    <citation type="submission" date="2023-05" db="EMBL/GenBank/DDBJ databases">
        <authorList>
            <consortium name="Lawrence Berkeley National Laboratory"/>
            <person name="Steindorff A."/>
            <person name="Hensen N."/>
            <person name="Bonometti L."/>
            <person name="Westerberg I."/>
            <person name="Brannstrom I.O."/>
            <person name="Guillou S."/>
            <person name="Cros-Aarteil S."/>
            <person name="Calhoun S."/>
            <person name="Haridas S."/>
            <person name="Kuo A."/>
            <person name="Mondo S."/>
            <person name="Pangilinan J."/>
            <person name="Riley R."/>
            <person name="Labutti K."/>
            <person name="Andreopoulos B."/>
            <person name="Lipzen A."/>
            <person name="Chen C."/>
            <person name="Yanf M."/>
            <person name="Daum C."/>
            <person name="Ng V."/>
            <person name="Clum A."/>
            <person name="Ohm R."/>
            <person name="Martin F."/>
            <person name="Silar P."/>
            <person name="Natvig D."/>
            <person name="Lalanne C."/>
            <person name="Gautier V."/>
            <person name="Ament-Velasquez S.L."/>
            <person name="Kruys A."/>
            <person name="Hutchinson M.I."/>
            <person name="Powell A.J."/>
            <person name="Barry K."/>
            <person name="Miller A.N."/>
            <person name="Grigoriev I.V."/>
            <person name="Debuchy R."/>
            <person name="Gladieux P."/>
            <person name="Thoren M.H."/>
            <person name="Johannesson H."/>
        </authorList>
    </citation>
    <scope>NUCLEOTIDE SEQUENCE</scope>
    <source>
        <strain evidence="2">PSN309</strain>
    </source>
</reference>
<dbReference type="Proteomes" id="UP001302126">
    <property type="component" value="Unassembled WGS sequence"/>
</dbReference>
<dbReference type="AlphaFoldDB" id="A0AAN7AJR4"/>
<dbReference type="EMBL" id="MU864360">
    <property type="protein sequence ID" value="KAK4191256.1"/>
    <property type="molecule type" value="Genomic_DNA"/>
</dbReference>
<feature type="region of interest" description="Disordered" evidence="1">
    <location>
        <begin position="484"/>
        <end position="523"/>
    </location>
</feature>